<dbReference type="AlphaFoldDB" id="A0A653BBJ4"/>
<dbReference type="EMBL" id="LR130779">
    <property type="protein sequence ID" value="VDN66025.1"/>
    <property type="molecule type" value="Genomic_DNA"/>
</dbReference>
<gene>
    <name evidence="1" type="ORF">POT9AD_5050</name>
</gene>
<reference evidence="1" key="1">
    <citation type="submission" date="2018-11" db="EMBL/GenBank/DDBJ databases">
        <authorList>
            <consortium name="Genoscope - CEA"/>
            <person name="William W."/>
        </authorList>
    </citation>
    <scope>NUCLEOTIDE SEQUENCE [LARGE SCALE GENOMIC DNA]</scope>
    <source>
        <strain evidence="1">T9AD</strain>
    </source>
</reference>
<protein>
    <submittedName>
        <fullName evidence="1">Uncharacterized protein</fullName>
    </submittedName>
</protein>
<proteinExistence type="predicted"/>
<accession>A0A653BBJ4</accession>
<organism evidence="1">
    <name type="scientific">Ectopseudomonas oleovorans</name>
    <name type="common">Pseudomonas oleovorans</name>
    <dbReference type="NCBI Taxonomy" id="301"/>
    <lineage>
        <taxon>Bacteria</taxon>
        <taxon>Pseudomonadati</taxon>
        <taxon>Pseudomonadota</taxon>
        <taxon>Gammaproteobacteria</taxon>
        <taxon>Pseudomonadales</taxon>
        <taxon>Pseudomonadaceae</taxon>
        <taxon>Ectopseudomonas</taxon>
    </lineage>
</organism>
<sequence length="96" mass="10497">MGHGLNLVDASLRRDCGGARGVVRFVQAPQPRLHPMPFPFSELCGLAQRVHLYAQSAQGRPRGTADAPGINPGTFHFSAFKDRIKILTACFCICFQ</sequence>
<evidence type="ECO:0000313" key="1">
    <source>
        <dbReference type="EMBL" id="VDN66025.1"/>
    </source>
</evidence>
<name>A0A653BBJ4_ECTOL</name>